<sequence>MTLEFACISWRQFRATLSFAKRTHPLAHEKCSKVDKAPLPPFASIPRGVLPPNIVSGSCVTD</sequence>
<reference evidence="2" key="1">
    <citation type="journal article" date="2011" name="PLoS Genet.">
        <title>Genomic analysis of the necrotrophic fungal pathogens Sclerotinia sclerotiorum and Botrytis cinerea.</title>
        <authorList>
            <person name="Amselem J."/>
            <person name="Cuomo C.A."/>
            <person name="van Kan J.A."/>
            <person name="Viaud M."/>
            <person name="Benito E.P."/>
            <person name="Couloux A."/>
            <person name="Coutinho P.M."/>
            <person name="de Vries R.P."/>
            <person name="Dyer P.S."/>
            <person name="Fillinger S."/>
            <person name="Fournier E."/>
            <person name="Gout L."/>
            <person name="Hahn M."/>
            <person name="Kohn L."/>
            <person name="Lapalu N."/>
            <person name="Plummer K.M."/>
            <person name="Pradier J.M."/>
            <person name="Quevillon E."/>
            <person name="Sharon A."/>
            <person name="Simon A."/>
            <person name="ten Have A."/>
            <person name="Tudzynski B."/>
            <person name="Tudzynski P."/>
            <person name="Wincker P."/>
            <person name="Andrew M."/>
            <person name="Anthouard V."/>
            <person name="Beever R.E."/>
            <person name="Beffa R."/>
            <person name="Benoit I."/>
            <person name="Bouzid O."/>
            <person name="Brault B."/>
            <person name="Chen Z."/>
            <person name="Choquer M."/>
            <person name="Collemare J."/>
            <person name="Cotton P."/>
            <person name="Danchin E.G."/>
            <person name="Da Silva C."/>
            <person name="Gautier A."/>
            <person name="Giraud C."/>
            <person name="Giraud T."/>
            <person name="Gonzalez C."/>
            <person name="Grossetete S."/>
            <person name="Guldener U."/>
            <person name="Henrissat B."/>
            <person name="Howlett B.J."/>
            <person name="Kodira C."/>
            <person name="Kretschmer M."/>
            <person name="Lappartient A."/>
            <person name="Leroch M."/>
            <person name="Levis C."/>
            <person name="Mauceli E."/>
            <person name="Neuveglise C."/>
            <person name="Oeser B."/>
            <person name="Pearson M."/>
            <person name="Poulain J."/>
            <person name="Poussereau N."/>
            <person name="Quesneville H."/>
            <person name="Rascle C."/>
            <person name="Schumacher J."/>
            <person name="Segurens B."/>
            <person name="Sexton A."/>
            <person name="Silva E."/>
            <person name="Sirven C."/>
            <person name="Soanes D.M."/>
            <person name="Talbot N.J."/>
            <person name="Templeton M."/>
            <person name="Yandava C."/>
            <person name="Yarden O."/>
            <person name="Zeng Q."/>
            <person name="Rollins J.A."/>
            <person name="Lebrun M.H."/>
            <person name="Dickman M."/>
        </authorList>
    </citation>
    <scope>NUCLEOTIDE SEQUENCE [LARGE SCALE GENOMIC DNA]</scope>
    <source>
        <strain evidence="2">ATCC 18683 / 1980 / Ss-1</strain>
    </source>
</reference>
<dbReference type="AlphaFoldDB" id="A7E9L3"/>
<evidence type="ECO:0000313" key="1">
    <source>
        <dbReference type="EMBL" id="EDN97065.1"/>
    </source>
</evidence>
<keyword evidence="2" id="KW-1185">Reference proteome</keyword>
<gene>
    <name evidence="1" type="ORF">SS1G_01993</name>
</gene>
<proteinExistence type="predicted"/>
<dbReference type="GeneID" id="5493772"/>
<accession>A7E9L3</accession>
<protein>
    <submittedName>
        <fullName evidence="1">Uncharacterized protein</fullName>
    </submittedName>
</protein>
<name>A7E9L3_SCLS1</name>
<dbReference type="EMBL" id="CH476622">
    <property type="protein sequence ID" value="EDN97065.1"/>
    <property type="molecule type" value="Genomic_DNA"/>
</dbReference>
<dbReference type="HOGENOM" id="CLU_2905511_0_0_1"/>
<organism evidence="1 2">
    <name type="scientific">Sclerotinia sclerotiorum (strain ATCC 18683 / 1980 / Ss-1)</name>
    <name type="common">White mold</name>
    <name type="synonym">Whetzelinia sclerotiorum</name>
    <dbReference type="NCBI Taxonomy" id="665079"/>
    <lineage>
        <taxon>Eukaryota</taxon>
        <taxon>Fungi</taxon>
        <taxon>Dikarya</taxon>
        <taxon>Ascomycota</taxon>
        <taxon>Pezizomycotina</taxon>
        <taxon>Leotiomycetes</taxon>
        <taxon>Helotiales</taxon>
        <taxon>Sclerotiniaceae</taxon>
        <taxon>Sclerotinia</taxon>
    </lineage>
</organism>
<dbReference type="InParanoid" id="A7E9L3"/>
<dbReference type="KEGG" id="ssl:SS1G_01993"/>
<evidence type="ECO:0000313" key="2">
    <source>
        <dbReference type="Proteomes" id="UP000001312"/>
    </source>
</evidence>
<dbReference type="RefSeq" id="XP_001597797.1">
    <property type="nucleotide sequence ID" value="XM_001597747.1"/>
</dbReference>
<dbReference type="Proteomes" id="UP000001312">
    <property type="component" value="Unassembled WGS sequence"/>
</dbReference>